<feature type="binding site" evidence="3">
    <location>
        <position position="331"/>
    </location>
    <ligand>
        <name>CTP</name>
        <dbReference type="ChEBI" id="CHEBI:37563"/>
    </ligand>
</feature>
<dbReference type="PANTHER" id="PTHR14359">
    <property type="entry name" value="HOMO-OLIGOMERIC FLAVIN CONTAINING CYS DECARBOXYLASE FAMILY"/>
    <property type="match status" value="1"/>
</dbReference>
<dbReference type="GO" id="GO:0004632">
    <property type="term" value="F:phosphopantothenate--cysteine ligase activity"/>
    <property type="evidence" value="ECO:0007669"/>
    <property type="project" value="UniProtKB-UniRule"/>
</dbReference>
<feature type="binding site" evidence="3">
    <location>
        <position position="284"/>
    </location>
    <ligand>
        <name>CTP</name>
        <dbReference type="ChEBI" id="CHEBI:37563"/>
    </ligand>
</feature>
<dbReference type="NCBIfam" id="TIGR00521">
    <property type="entry name" value="coaBC_dfp"/>
    <property type="match status" value="1"/>
</dbReference>
<comment type="pathway">
    <text evidence="3 4">Cofactor biosynthesis; coenzyme A biosynthesis; CoA from (R)-pantothenate: step 2/5.</text>
</comment>
<dbReference type="GO" id="GO:0004633">
    <property type="term" value="F:phosphopantothenoylcysteine decarboxylase activity"/>
    <property type="evidence" value="ECO:0007669"/>
    <property type="project" value="UniProtKB-UniRule"/>
</dbReference>
<evidence type="ECO:0000256" key="3">
    <source>
        <dbReference type="HAMAP-Rule" id="MF_02225"/>
    </source>
</evidence>
<feature type="binding site" evidence="3">
    <location>
        <position position="349"/>
    </location>
    <ligand>
        <name>CTP</name>
        <dbReference type="ChEBI" id="CHEBI:37563"/>
    </ligand>
</feature>
<dbReference type="Pfam" id="PF02441">
    <property type="entry name" value="Flavoprotein"/>
    <property type="match status" value="1"/>
</dbReference>
<comment type="catalytic activity">
    <reaction evidence="3 4">
        <text>N-[(R)-4-phosphopantothenoyl]-L-cysteine + H(+) = (R)-4'-phosphopantetheine + CO2</text>
        <dbReference type="Rhea" id="RHEA:16793"/>
        <dbReference type="ChEBI" id="CHEBI:15378"/>
        <dbReference type="ChEBI" id="CHEBI:16526"/>
        <dbReference type="ChEBI" id="CHEBI:59458"/>
        <dbReference type="ChEBI" id="CHEBI:61723"/>
        <dbReference type="EC" id="4.1.1.36"/>
    </reaction>
</comment>
<evidence type="ECO:0000256" key="1">
    <source>
        <dbReference type="ARBA" id="ARBA00022793"/>
    </source>
</evidence>
<feature type="region of interest" description="Phosphopantothenate--cysteine ligase" evidence="3">
    <location>
        <begin position="197"/>
        <end position="404"/>
    </location>
</feature>
<keyword evidence="3 4" id="KW-0436">Ligase</keyword>
<keyword evidence="3 4" id="KW-0288">FMN</keyword>
<keyword evidence="8" id="KW-1185">Reference proteome</keyword>
<dbReference type="InterPro" id="IPR035929">
    <property type="entry name" value="CoaB-like_sf"/>
</dbReference>
<comment type="similarity">
    <text evidence="3 4">In the N-terminal section; belongs to the HFCD (homo-oligomeric flavin containing Cys decarboxylase) superfamily.</text>
</comment>
<comment type="similarity">
    <text evidence="3 4">In the C-terminal section; belongs to the PPC synthetase family.</text>
</comment>
<dbReference type="GO" id="GO:0046872">
    <property type="term" value="F:metal ion binding"/>
    <property type="evidence" value="ECO:0007669"/>
    <property type="project" value="UniProtKB-KW"/>
</dbReference>
<keyword evidence="3" id="KW-0460">Magnesium</keyword>
<comment type="catalytic activity">
    <reaction evidence="3 4">
        <text>(R)-4'-phosphopantothenate + L-cysteine + CTP = N-[(R)-4-phosphopantothenoyl]-L-cysteine + CMP + diphosphate + H(+)</text>
        <dbReference type="Rhea" id="RHEA:19397"/>
        <dbReference type="ChEBI" id="CHEBI:10986"/>
        <dbReference type="ChEBI" id="CHEBI:15378"/>
        <dbReference type="ChEBI" id="CHEBI:33019"/>
        <dbReference type="ChEBI" id="CHEBI:35235"/>
        <dbReference type="ChEBI" id="CHEBI:37563"/>
        <dbReference type="ChEBI" id="CHEBI:59458"/>
        <dbReference type="ChEBI" id="CHEBI:60377"/>
        <dbReference type="EC" id="6.3.2.5"/>
    </reaction>
</comment>
<dbReference type="AlphaFoldDB" id="A0A8E0NC08"/>
<keyword evidence="2 3" id="KW-0456">Lyase</keyword>
<dbReference type="InterPro" id="IPR036551">
    <property type="entry name" value="Flavin_trans-like"/>
</dbReference>
<dbReference type="HAMAP" id="MF_02225">
    <property type="entry name" value="CoaBC"/>
    <property type="match status" value="1"/>
</dbReference>
<dbReference type="SUPFAM" id="SSF102645">
    <property type="entry name" value="CoaB-like"/>
    <property type="match status" value="1"/>
</dbReference>
<comment type="cofactor">
    <cofactor evidence="3">
        <name>FMN</name>
        <dbReference type="ChEBI" id="CHEBI:58210"/>
    </cofactor>
    <text evidence="3">Binds 1 FMN per subunit.</text>
</comment>
<keyword evidence="3" id="KW-0479">Metal-binding</keyword>
<protein>
    <recommendedName>
        <fullName evidence="3">Coenzyme A biosynthesis bifunctional protein CoaBC</fullName>
    </recommendedName>
    <alternativeName>
        <fullName evidence="3">DNA/pantothenate metabolism flavoprotein</fullName>
    </alternativeName>
    <alternativeName>
        <fullName evidence="3">Phosphopantothenoylcysteine synthetase/decarboxylase</fullName>
        <shortName evidence="3">PPCS-PPCDC</shortName>
    </alternativeName>
    <domain>
        <recommendedName>
            <fullName evidence="3">Phosphopantothenoylcysteine decarboxylase</fullName>
            <shortName evidence="3">PPC decarboxylase</shortName>
            <shortName evidence="3">PPC-DC</shortName>
            <ecNumber evidence="3">4.1.1.36</ecNumber>
        </recommendedName>
        <alternativeName>
            <fullName evidence="3">CoaC</fullName>
        </alternativeName>
    </domain>
    <domain>
        <recommendedName>
            <fullName evidence="3">Phosphopantothenate--cysteine ligase</fullName>
            <ecNumber evidence="3">6.3.2.5</ecNumber>
        </recommendedName>
        <alternativeName>
            <fullName evidence="3">CoaB</fullName>
        </alternativeName>
        <alternativeName>
            <fullName evidence="3">Phosphopantothenoylcysteine synthetase</fullName>
            <shortName evidence="3">PPC synthetase</shortName>
            <shortName evidence="3">PPC-S</shortName>
        </alternativeName>
    </domain>
</protein>
<feature type="binding site" evidence="3">
    <location>
        <begin position="311"/>
        <end position="314"/>
    </location>
    <ligand>
        <name>CTP</name>
        <dbReference type="ChEBI" id="CHEBI:37563"/>
    </ligand>
</feature>
<dbReference type="GO" id="GO:0010181">
    <property type="term" value="F:FMN binding"/>
    <property type="evidence" value="ECO:0007669"/>
    <property type="project" value="UniProtKB-UniRule"/>
</dbReference>
<comment type="function">
    <text evidence="4">Catalyzes two steps in the biosynthesis of coenzyme A. In the first step cysteine is conjugated to 4'-phosphopantothenate to form 4-phosphopantothenoylcysteine, in the latter compound is decarboxylated to form 4'-phosphopantotheine.</text>
</comment>
<dbReference type="RefSeq" id="WP_021697646.1">
    <property type="nucleotide sequence ID" value="NZ_BATC01000030.1"/>
</dbReference>
<keyword evidence="1 3" id="KW-0210">Decarboxylase</keyword>
<gene>
    <name evidence="3" type="primary">coaBC</name>
    <name evidence="7" type="ORF">MBEBAB_1801</name>
</gene>
<evidence type="ECO:0000256" key="4">
    <source>
        <dbReference type="RuleBase" id="RU364078"/>
    </source>
</evidence>
<proteinExistence type="inferred from homology"/>
<feature type="domain" description="DNA/pantothenate metabolism flavoprotein C-terminal" evidence="6">
    <location>
        <begin position="192"/>
        <end position="400"/>
    </location>
</feature>
<dbReference type="EC" id="6.3.2.5" evidence="3"/>
<dbReference type="OrthoDB" id="9802554at2"/>
<dbReference type="GO" id="GO:0015937">
    <property type="term" value="P:coenzyme A biosynthetic process"/>
    <property type="evidence" value="ECO:0007669"/>
    <property type="project" value="UniProtKB-UniRule"/>
</dbReference>
<keyword evidence="3 4" id="KW-0285">Flavoprotein</keyword>
<comment type="function">
    <text evidence="3">Catalyzes two sequential steps in the biosynthesis of coenzyme A. In the first step cysteine is conjugated to 4'-phosphopantothenate to form 4-phosphopantothenoylcysteine. In the second step the latter compound is decarboxylated to form 4'-phosphopantotheine.</text>
</comment>
<evidence type="ECO:0000256" key="2">
    <source>
        <dbReference type="ARBA" id="ARBA00023239"/>
    </source>
</evidence>
<dbReference type="Proteomes" id="UP000016569">
    <property type="component" value="Unassembled WGS sequence"/>
</dbReference>
<dbReference type="GO" id="GO:0071513">
    <property type="term" value="C:phosphopantothenoylcysteine decarboxylase complex"/>
    <property type="evidence" value="ECO:0007669"/>
    <property type="project" value="TreeGrafter"/>
</dbReference>
<dbReference type="Gene3D" id="3.40.50.10300">
    <property type="entry name" value="CoaB-like"/>
    <property type="match status" value="1"/>
</dbReference>
<dbReference type="EMBL" id="BATC01000030">
    <property type="protein sequence ID" value="GAD59551.1"/>
    <property type="molecule type" value="Genomic_DNA"/>
</dbReference>
<feature type="binding site" evidence="3">
    <location>
        <position position="294"/>
    </location>
    <ligand>
        <name>CTP</name>
        <dbReference type="ChEBI" id="CHEBI:37563"/>
    </ligand>
</feature>
<feature type="active site" description="Proton donor" evidence="3">
    <location>
        <position position="162"/>
    </location>
</feature>
<accession>A0A8E0NC08</accession>
<evidence type="ECO:0000313" key="7">
    <source>
        <dbReference type="EMBL" id="GAD59551.1"/>
    </source>
</evidence>
<comment type="caution">
    <text evidence="3">Lacks conserved residue(s) required for the propagation of feature annotation.</text>
</comment>
<feature type="region of interest" description="Phosphopantothenoylcysteine decarboxylase" evidence="3">
    <location>
        <begin position="1"/>
        <end position="196"/>
    </location>
</feature>
<dbReference type="Pfam" id="PF04127">
    <property type="entry name" value="DFP"/>
    <property type="match status" value="1"/>
</dbReference>
<sequence length="404" mass="41563">MTRTAPKILLIVGGGIAAYKALELVRLMKKAGMTVRAVLTKAGAEFVTPLSLASLTGHPVHQALFSPEDETAMGHIELSRWADLIVVAPATAGLMAKAANGLADDLASTALLATDKRVLLAPAMNVRMWEHPAVKANLARLTGFDGLHGMAVVGPDDGEMACGEYGPGRMAEPAAILEAVQGLLAGAAGRPLKGKRALVTAGPTFEPIDPVRGLTNRSSGKQGYAIAAALADLGAEVTLVSGPTALSAPPGVTRVDVETAAEMHAASMSTLPVDVAVMTAAVADWRVDDVASGKIKKAPGGPPMLSLIENPDILASVSSAKSKRPRLVIGFAAETSDLEAQARAKLSRKGCDWIVGNDVSDEVFGSDGNAVTLITRGGAKAWPRQSKAAVARALAARIAETLTD</sequence>
<dbReference type="Gene3D" id="3.40.50.1950">
    <property type="entry name" value="Flavin prenyltransferase-like"/>
    <property type="match status" value="1"/>
</dbReference>
<comment type="pathway">
    <text evidence="3 4">Cofactor biosynthesis; coenzyme A biosynthesis; CoA from (R)-pantothenate: step 3/5.</text>
</comment>
<dbReference type="InterPro" id="IPR005252">
    <property type="entry name" value="CoaBC"/>
</dbReference>
<keyword evidence="3" id="KW-0511">Multifunctional enzyme</keyword>
<comment type="cofactor">
    <cofactor evidence="3">
        <name>Mg(2+)</name>
        <dbReference type="ChEBI" id="CHEBI:18420"/>
    </cofactor>
</comment>
<dbReference type="UniPathway" id="UPA00241">
    <property type="reaction ID" value="UER00353"/>
</dbReference>
<evidence type="ECO:0000313" key="8">
    <source>
        <dbReference type="Proteomes" id="UP000016569"/>
    </source>
</evidence>
<name>A0A8E0NC08_9CAUL</name>
<dbReference type="EC" id="4.1.1.36" evidence="3"/>
<dbReference type="SUPFAM" id="SSF52507">
    <property type="entry name" value="Homo-oligomeric flavin-containing Cys decarboxylases, HFCD"/>
    <property type="match status" value="1"/>
</dbReference>
<dbReference type="PANTHER" id="PTHR14359:SF6">
    <property type="entry name" value="PHOSPHOPANTOTHENOYLCYSTEINE DECARBOXYLASE"/>
    <property type="match status" value="1"/>
</dbReference>
<organism evidence="7 8">
    <name type="scientific">Brevundimonas abyssalis TAR-001</name>
    <dbReference type="NCBI Taxonomy" id="1391729"/>
    <lineage>
        <taxon>Bacteria</taxon>
        <taxon>Pseudomonadati</taxon>
        <taxon>Pseudomonadota</taxon>
        <taxon>Alphaproteobacteria</taxon>
        <taxon>Caulobacterales</taxon>
        <taxon>Caulobacteraceae</taxon>
        <taxon>Brevundimonas</taxon>
    </lineage>
</organism>
<evidence type="ECO:0000259" key="5">
    <source>
        <dbReference type="Pfam" id="PF02441"/>
    </source>
</evidence>
<dbReference type="InterPro" id="IPR003382">
    <property type="entry name" value="Flavoprotein"/>
</dbReference>
<feature type="domain" description="Flavoprotein" evidence="5">
    <location>
        <begin position="7"/>
        <end position="181"/>
    </location>
</feature>
<evidence type="ECO:0000259" key="6">
    <source>
        <dbReference type="Pfam" id="PF04127"/>
    </source>
</evidence>
<reference evidence="8" key="1">
    <citation type="journal article" date="2013" name="Genome Announc.">
        <title>Draft Genome Sequence of the Dimorphic Prosthecate Bacterium Brevundimonas abyssalis TAR-001T.</title>
        <authorList>
            <person name="Tsubouchi T."/>
            <person name="Nishi S."/>
            <person name="Usui K."/>
            <person name="Shimane Y."/>
            <person name="Takaki Y."/>
            <person name="Maruyama T."/>
            <person name="Hatada Y."/>
        </authorList>
    </citation>
    <scope>NUCLEOTIDE SEQUENCE [LARGE SCALE GENOMIC DNA]</scope>
    <source>
        <strain evidence="8">TAR-001</strain>
    </source>
</reference>
<dbReference type="InterPro" id="IPR007085">
    <property type="entry name" value="DNA/pantothenate-metab_flavo_C"/>
</dbReference>
<feature type="binding site" evidence="3">
    <location>
        <position position="345"/>
    </location>
    <ligand>
        <name>CTP</name>
        <dbReference type="ChEBI" id="CHEBI:37563"/>
    </ligand>
</feature>
<comment type="caution">
    <text evidence="7">The sequence shown here is derived from an EMBL/GenBank/DDBJ whole genome shotgun (WGS) entry which is preliminary data.</text>
</comment>
<dbReference type="GO" id="GO:0015941">
    <property type="term" value="P:pantothenate catabolic process"/>
    <property type="evidence" value="ECO:0007669"/>
    <property type="project" value="InterPro"/>
</dbReference>